<dbReference type="Proteomes" id="UP000177682">
    <property type="component" value="Unassembled WGS sequence"/>
</dbReference>
<dbReference type="Pfam" id="PF01042">
    <property type="entry name" value="Ribonuc_L-PSP"/>
    <property type="match status" value="1"/>
</dbReference>
<dbReference type="GO" id="GO:0005829">
    <property type="term" value="C:cytosol"/>
    <property type="evidence" value="ECO:0007669"/>
    <property type="project" value="TreeGrafter"/>
</dbReference>
<dbReference type="Gene3D" id="3.30.1330.40">
    <property type="entry name" value="RutC-like"/>
    <property type="match status" value="1"/>
</dbReference>
<dbReference type="EMBL" id="MFEY01000006">
    <property type="protein sequence ID" value="OGE90469.1"/>
    <property type="molecule type" value="Genomic_DNA"/>
</dbReference>
<dbReference type="GO" id="GO:0019239">
    <property type="term" value="F:deaminase activity"/>
    <property type="evidence" value="ECO:0007669"/>
    <property type="project" value="TreeGrafter"/>
</dbReference>
<dbReference type="PANTHER" id="PTHR11803">
    <property type="entry name" value="2-IMINOBUTANOATE/2-IMINOPROPANOATE DEAMINASE RIDA"/>
    <property type="match status" value="1"/>
</dbReference>
<dbReference type="PANTHER" id="PTHR11803:SF39">
    <property type="entry name" value="2-IMINOBUTANOATE_2-IMINOPROPANOATE DEAMINASE"/>
    <property type="match status" value="1"/>
</dbReference>
<sequence length="116" mass="12983">MIDYPLSPFQKVGDLVFVSGQIAMKDGELVVGGIREQTAQTIHNIKAVLAQNGLSLKDIVDVAVFLVEQADYNDFNDEYAKFFQEPYPARTTVTVKSLPREAKVEIKVIVKSHETR</sequence>
<accession>A0A1F5PKS5</accession>
<gene>
    <name evidence="2" type="ORF">A3E29_04980</name>
</gene>
<proteinExistence type="inferred from homology"/>
<evidence type="ECO:0008006" key="4">
    <source>
        <dbReference type="Google" id="ProtNLM"/>
    </source>
</evidence>
<dbReference type="InterPro" id="IPR006175">
    <property type="entry name" value="YjgF/YER057c/UK114"/>
</dbReference>
<dbReference type="InterPro" id="IPR035959">
    <property type="entry name" value="RutC-like_sf"/>
</dbReference>
<comment type="caution">
    <text evidence="2">The sequence shown here is derived from an EMBL/GenBank/DDBJ whole genome shotgun (WGS) entry which is preliminary data.</text>
</comment>
<comment type="similarity">
    <text evidence="1">Belongs to the RutC family.</text>
</comment>
<organism evidence="2 3">
    <name type="scientific">Candidatus Doudnabacteria bacterium RIFCSPHIGHO2_12_FULL_48_16</name>
    <dbReference type="NCBI Taxonomy" id="1817838"/>
    <lineage>
        <taxon>Bacteria</taxon>
        <taxon>Candidatus Doudnaibacteriota</taxon>
    </lineage>
</organism>
<dbReference type="SUPFAM" id="SSF55298">
    <property type="entry name" value="YjgF-like"/>
    <property type="match status" value="1"/>
</dbReference>
<evidence type="ECO:0000256" key="1">
    <source>
        <dbReference type="ARBA" id="ARBA00010552"/>
    </source>
</evidence>
<dbReference type="AlphaFoldDB" id="A0A1F5PKS5"/>
<name>A0A1F5PKS5_9BACT</name>
<dbReference type="CDD" id="cd00448">
    <property type="entry name" value="YjgF_YER057c_UK114_family"/>
    <property type="match status" value="1"/>
</dbReference>
<evidence type="ECO:0000313" key="2">
    <source>
        <dbReference type="EMBL" id="OGE90469.1"/>
    </source>
</evidence>
<dbReference type="FunFam" id="3.30.1330.40:FF:000001">
    <property type="entry name" value="L-PSP family endoribonuclease"/>
    <property type="match status" value="1"/>
</dbReference>
<protein>
    <recommendedName>
        <fullName evidence="4">Reactive intermediate/imine deaminase</fullName>
    </recommendedName>
</protein>
<reference evidence="2 3" key="1">
    <citation type="journal article" date="2016" name="Nat. Commun.">
        <title>Thousands of microbial genomes shed light on interconnected biogeochemical processes in an aquifer system.</title>
        <authorList>
            <person name="Anantharaman K."/>
            <person name="Brown C.T."/>
            <person name="Hug L.A."/>
            <person name="Sharon I."/>
            <person name="Castelle C.J."/>
            <person name="Probst A.J."/>
            <person name="Thomas B.C."/>
            <person name="Singh A."/>
            <person name="Wilkins M.J."/>
            <person name="Karaoz U."/>
            <person name="Brodie E.L."/>
            <person name="Williams K.H."/>
            <person name="Hubbard S.S."/>
            <person name="Banfield J.F."/>
        </authorList>
    </citation>
    <scope>NUCLEOTIDE SEQUENCE [LARGE SCALE GENOMIC DNA]</scope>
</reference>
<evidence type="ECO:0000313" key="3">
    <source>
        <dbReference type="Proteomes" id="UP000177682"/>
    </source>
</evidence>